<name>A0A4Y2DA23_ARAVE</name>
<reference evidence="1 2" key="1">
    <citation type="journal article" date="2019" name="Sci. Rep.">
        <title>Orb-weaving spider Araneus ventricosus genome elucidates the spidroin gene catalogue.</title>
        <authorList>
            <person name="Kono N."/>
            <person name="Nakamura H."/>
            <person name="Ohtoshi R."/>
            <person name="Moran D.A.P."/>
            <person name="Shinohara A."/>
            <person name="Yoshida Y."/>
            <person name="Fujiwara M."/>
            <person name="Mori M."/>
            <person name="Tomita M."/>
            <person name="Arakawa K."/>
        </authorList>
    </citation>
    <scope>NUCLEOTIDE SEQUENCE [LARGE SCALE GENOMIC DNA]</scope>
</reference>
<sequence length="99" mass="11395">MKDGGRQATTDGICRCQKLSYEIKIVPISRVVVAGEQSKCIGRKYRSEVLFRFHSKMEGDGEQAIFDDIFRRHMFSYEIKVVEIRRVVVSGELSECYSP</sequence>
<evidence type="ECO:0000313" key="2">
    <source>
        <dbReference type="Proteomes" id="UP000499080"/>
    </source>
</evidence>
<proteinExistence type="predicted"/>
<comment type="caution">
    <text evidence="1">The sequence shown here is derived from an EMBL/GenBank/DDBJ whole genome shotgun (WGS) entry which is preliminary data.</text>
</comment>
<organism evidence="1 2">
    <name type="scientific">Araneus ventricosus</name>
    <name type="common">Orbweaver spider</name>
    <name type="synonym">Epeira ventricosa</name>
    <dbReference type="NCBI Taxonomy" id="182803"/>
    <lineage>
        <taxon>Eukaryota</taxon>
        <taxon>Metazoa</taxon>
        <taxon>Ecdysozoa</taxon>
        <taxon>Arthropoda</taxon>
        <taxon>Chelicerata</taxon>
        <taxon>Arachnida</taxon>
        <taxon>Araneae</taxon>
        <taxon>Araneomorphae</taxon>
        <taxon>Entelegynae</taxon>
        <taxon>Araneoidea</taxon>
        <taxon>Araneidae</taxon>
        <taxon>Araneus</taxon>
    </lineage>
</organism>
<protein>
    <submittedName>
        <fullName evidence="1">Uncharacterized protein</fullName>
    </submittedName>
</protein>
<dbReference type="AlphaFoldDB" id="A0A4Y2DA23"/>
<dbReference type="EMBL" id="BGPR01000331">
    <property type="protein sequence ID" value="GBM13643.1"/>
    <property type="molecule type" value="Genomic_DNA"/>
</dbReference>
<accession>A0A4Y2DA23</accession>
<dbReference type="Proteomes" id="UP000499080">
    <property type="component" value="Unassembled WGS sequence"/>
</dbReference>
<evidence type="ECO:0000313" key="1">
    <source>
        <dbReference type="EMBL" id="GBM13643.1"/>
    </source>
</evidence>
<gene>
    <name evidence="1" type="ORF">AVEN_229605_1</name>
</gene>
<keyword evidence="2" id="KW-1185">Reference proteome</keyword>